<protein>
    <submittedName>
        <fullName evidence="1">Uncharacterized protein</fullName>
    </submittedName>
</protein>
<proteinExistence type="predicted"/>
<sequence>MYYGDYAQIFNISNYLCEFLRKNHINKDFEMNFKTKALNKLTRLLFASLKNIKYHSKVGKVKGL</sequence>
<name>A0A0F9QX62_9ZZZZ</name>
<dbReference type="EMBL" id="LAZR01003492">
    <property type="protein sequence ID" value="KKN17751.1"/>
    <property type="molecule type" value="Genomic_DNA"/>
</dbReference>
<gene>
    <name evidence="1" type="ORF">LCGC14_0962630</name>
</gene>
<reference evidence="1" key="1">
    <citation type="journal article" date="2015" name="Nature">
        <title>Complex archaea that bridge the gap between prokaryotes and eukaryotes.</title>
        <authorList>
            <person name="Spang A."/>
            <person name="Saw J.H."/>
            <person name="Jorgensen S.L."/>
            <person name="Zaremba-Niedzwiedzka K."/>
            <person name="Martijn J."/>
            <person name="Lind A.E."/>
            <person name="van Eijk R."/>
            <person name="Schleper C."/>
            <person name="Guy L."/>
            <person name="Ettema T.J."/>
        </authorList>
    </citation>
    <scope>NUCLEOTIDE SEQUENCE</scope>
</reference>
<organism evidence="1">
    <name type="scientific">marine sediment metagenome</name>
    <dbReference type="NCBI Taxonomy" id="412755"/>
    <lineage>
        <taxon>unclassified sequences</taxon>
        <taxon>metagenomes</taxon>
        <taxon>ecological metagenomes</taxon>
    </lineage>
</organism>
<evidence type="ECO:0000313" key="1">
    <source>
        <dbReference type="EMBL" id="KKN17751.1"/>
    </source>
</evidence>
<dbReference type="AlphaFoldDB" id="A0A0F9QX62"/>
<comment type="caution">
    <text evidence="1">The sequence shown here is derived from an EMBL/GenBank/DDBJ whole genome shotgun (WGS) entry which is preliminary data.</text>
</comment>
<accession>A0A0F9QX62</accession>